<name>A0ABU7LG48_9NOCA</name>
<sequence>MQQGDRQPERQRLRKLAQAALNADMTVDQLQTIIGDLDRTLGNMDNTISGLDGAIAGLGVTLARFDRTLDQVDATVTKMGDVVGRLERVTGRLESLVDIAEIATRPLGALESAGRGIAARLGWTDRPDNSE</sequence>
<evidence type="ECO:0000313" key="2">
    <source>
        <dbReference type="Proteomes" id="UP001336020"/>
    </source>
</evidence>
<proteinExistence type="predicted"/>
<reference evidence="1 2" key="1">
    <citation type="submission" date="2023-07" db="EMBL/GenBank/DDBJ databases">
        <authorList>
            <person name="Girao M."/>
            <person name="Carvalho M.F."/>
        </authorList>
    </citation>
    <scope>NUCLEOTIDE SEQUENCE [LARGE SCALE GENOMIC DNA]</scope>
    <source>
        <strain evidence="1 2">YIM65754</strain>
    </source>
</reference>
<dbReference type="Gene3D" id="1.20.5.340">
    <property type="match status" value="1"/>
</dbReference>
<dbReference type="Proteomes" id="UP001336020">
    <property type="component" value="Unassembled WGS sequence"/>
</dbReference>
<organism evidence="1 2">
    <name type="scientific">Rhodococcus artemisiae</name>
    <dbReference type="NCBI Taxonomy" id="714159"/>
    <lineage>
        <taxon>Bacteria</taxon>
        <taxon>Bacillati</taxon>
        <taxon>Actinomycetota</taxon>
        <taxon>Actinomycetes</taxon>
        <taxon>Mycobacteriales</taxon>
        <taxon>Nocardiaceae</taxon>
        <taxon>Rhodococcus</taxon>
    </lineage>
</organism>
<comment type="caution">
    <text evidence="1">The sequence shown here is derived from an EMBL/GenBank/DDBJ whole genome shotgun (WGS) entry which is preliminary data.</text>
</comment>
<gene>
    <name evidence="1" type="ORF">Q7514_23630</name>
</gene>
<evidence type="ECO:0000313" key="1">
    <source>
        <dbReference type="EMBL" id="MEE2060518.1"/>
    </source>
</evidence>
<evidence type="ECO:0008006" key="3">
    <source>
        <dbReference type="Google" id="ProtNLM"/>
    </source>
</evidence>
<protein>
    <recommendedName>
        <fullName evidence="3">ATPase</fullName>
    </recommendedName>
</protein>
<keyword evidence="2" id="KW-1185">Reference proteome</keyword>
<dbReference type="SUPFAM" id="SSF64518">
    <property type="entry name" value="Phase 1 flagellin"/>
    <property type="match status" value="1"/>
</dbReference>
<dbReference type="EMBL" id="JAUTXY010000013">
    <property type="protein sequence ID" value="MEE2060518.1"/>
    <property type="molecule type" value="Genomic_DNA"/>
</dbReference>
<accession>A0ABU7LG48</accession>